<feature type="region of interest" description="Disordered" evidence="1">
    <location>
        <begin position="17"/>
        <end position="42"/>
    </location>
</feature>
<evidence type="ECO:0000256" key="1">
    <source>
        <dbReference type="SAM" id="MobiDB-lite"/>
    </source>
</evidence>
<feature type="compositionally biased region" description="Basic residues" evidence="1">
    <location>
        <begin position="31"/>
        <end position="42"/>
    </location>
</feature>
<reference evidence="3" key="1">
    <citation type="journal article" date="2019" name="Int. J. Syst. Evol. Microbiol.">
        <title>The Global Catalogue of Microorganisms (GCM) 10K type strain sequencing project: providing services to taxonomists for standard genome sequencing and annotation.</title>
        <authorList>
            <consortium name="The Broad Institute Genomics Platform"/>
            <consortium name="The Broad Institute Genome Sequencing Center for Infectious Disease"/>
            <person name="Wu L."/>
            <person name="Ma J."/>
        </authorList>
    </citation>
    <scope>NUCLEOTIDE SEQUENCE [LARGE SCALE GENOMIC DNA]</scope>
    <source>
        <strain evidence="3">JCM 30346</strain>
    </source>
</reference>
<proteinExistence type="predicted"/>
<protein>
    <submittedName>
        <fullName evidence="2">Uncharacterized protein</fullName>
    </submittedName>
</protein>
<dbReference type="Proteomes" id="UP001596137">
    <property type="component" value="Unassembled WGS sequence"/>
</dbReference>
<evidence type="ECO:0000313" key="2">
    <source>
        <dbReference type="EMBL" id="MFC6085169.1"/>
    </source>
</evidence>
<name>A0ABW1NR60_9ACTN</name>
<evidence type="ECO:0000313" key="3">
    <source>
        <dbReference type="Proteomes" id="UP001596137"/>
    </source>
</evidence>
<dbReference type="EMBL" id="JBHSRF010000056">
    <property type="protein sequence ID" value="MFC6085169.1"/>
    <property type="molecule type" value="Genomic_DNA"/>
</dbReference>
<feature type="compositionally biased region" description="Basic and acidic residues" evidence="1">
    <location>
        <begin position="19"/>
        <end position="30"/>
    </location>
</feature>
<dbReference type="RefSeq" id="WP_380759019.1">
    <property type="nucleotide sequence ID" value="NZ_JBHSRF010000056.1"/>
</dbReference>
<comment type="caution">
    <text evidence="2">The sequence shown here is derived from an EMBL/GenBank/DDBJ whole genome shotgun (WGS) entry which is preliminary data.</text>
</comment>
<sequence>MRHLAMAIGMVNAMLGPDEPVRETVHDRPRPKPRRTPRDRRS</sequence>
<organism evidence="2 3">
    <name type="scientific">Sphaerisporangium aureirubrum</name>
    <dbReference type="NCBI Taxonomy" id="1544736"/>
    <lineage>
        <taxon>Bacteria</taxon>
        <taxon>Bacillati</taxon>
        <taxon>Actinomycetota</taxon>
        <taxon>Actinomycetes</taxon>
        <taxon>Streptosporangiales</taxon>
        <taxon>Streptosporangiaceae</taxon>
        <taxon>Sphaerisporangium</taxon>
    </lineage>
</organism>
<keyword evidence="3" id="KW-1185">Reference proteome</keyword>
<gene>
    <name evidence="2" type="ORF">ACFP1K_28670</name>
</gene>
<accession>A0ABW1NR60</accession>